<gene>
    <name evidence="2" type="ORF">GCM10020221_03600</name>
</gene>
<feature type="compositionally biased region" description="Basic residues" evidence="1">
    <location>
        <begin position="24"/>
        <end position="33"/>
    </location>
</feature>
<comment type="caution">
    <text evidence="2">The sequence shown here is derived from an EMBL/GenBank/DDBJ whole genome shotgun (WGS) entry which is preliminary data.</text>
</comment>
<sequence>MLRAGGRPSALRVVGGGAAPTPRRGLRPLHPRLRGSAPGPPFGAPPRTPQPRSARLSSSAGQAEMARPDLKSSPGRTMQPALQIRRGRALQPVWGLPPVRGV</sequence>
<evidence type="ECO:0000256" key="1">
    <source>
        <dbReference type="SAM" id="MobiDB-lite"/>
    </source>
</evidence>
<evidence type="ECO:0000313" key="3">
    <source>
        <dbReference type="Proteomes" id="UP001501102"/>
    </source>
</evidence>
<feature type="region of interest" description="Disordered" evidence="1">
    <location>
        <begin position="1"/>
        <end position="89"/>
    </location>
</feature>
<name>A0ABP6IVG0_STRTU</name>
<evidence type="ECO:0000313" key="2">
    <source>
        <dbReference type="EMBL" id="GAA2911096.1"/>
    </source>
</evidence>
<proteinExistence type="predicted"/>
<protein>
    <submittedName>
        <fullName evidence="2">Uncharacterized protein</fullName>
    </submittedName>
</protein>
<dbReference type="EMBL" id="BAAAXZ010000016">
    <property type="protein sequence ID" value="GAA2911096.1"/>
    <property type="molecule type" value="Genomic_DNA"/>
</dbReference>
<keyword evidence="3" id="KW-1185">Reference proteome</keyword>
<feature type="compositionally biased region" description="Pro residues" evidence="1">
    <location>
        <begin position="38"/>
        <end position="49"/>
    </location>
</feature>
<reference evidence="3" key="1">
    <citation type="journal article" date="2019" name="Int. J. Syst. Evol. Microbiol.">
        <title>The Global Catalogue of Microorganisms (GCM) 10K type strain sequencing project: providing services to taxonomists for standard genome sequencing and annotation.</title>
        <authorList>
            <consortium name="The Broad Institute Genomics Platform"/>
            <consortium name="The Broad Institute Genome Sequencing Center for Infectious Disease"/>
            <person name="Wu L."/>
            <person name="Ma J."/>
        </authorList>
    </citation>
    <scope>NUCLEOTIDE SEQUENCE [LARGE SCALE GENOMIC DNA]</scope>
    <source>
        <strain evidence="3">JCM 4087</strain>
    </source>
</reference>
<organism evidence="2 3">
    <name type="scientific">Streptomyces thioluteus</name>
    <dbReference type="NCBI Taxonomy" id="66431"/>
    <lineage>
        <taxon>Bacteria</taxon>
        <taxon>Bacillati</taxon>
        <taxon>Actinomycetota</taxon>
        <taxon>Actinomycetes</taxon>
        <taxon>Kitasatosporales</taxon>
        <taxon>Streptomycetaceae</taxon>
        <taxon>Streptomyces</taxon>
    </lineage>
</organism>
<accession>A0ABP6IVG0</accession>
<dbReference type="Proteomes" id="UP001501102">
    <property type="component" value="Unassembled WGS sequence"/>
</dbReference>